<evidence type="ECO:0000256" key="1">
    <source>
        <dbReference type="ARBA" id="ARBA00022801"/>
    </source>
</evidence>
<dbReference type="Pfam" id="PF01832">
    <property type="entry name" value="Glucosaminidase"/>
    <property type="match status" value="1"/>
</dbReference>
<dbReference type="PANTHER" id="PTHR33308">
    <property type="entry name" value="PEPTIDOGLYCAN HYDROLASE FLGJ"/>
    <property type="match status" value="1"/>
</dbReference>
<dbReference type="Gene3D" id="1.10.530.10">
    <property type="match status" value="1"/>
</dbReference>
<evidence type="ECO:0000313" key="4">
    <source>
        <dbReference type="Proteomes" id="UP001597051"/>
    </source>
</evidence>
<evidence type="ECO:0000259" key="2">
    <source>
        <dbReference type="SMART" id="SM00047"/>
    </source>
</evidence>
<keyword evidence="4" id="KW-1185">Reference proteome</keyword>
<dbReference type="RefSeq" id="WP_379756450.1">
    <property type="nucleotide sequence ID" value="NZ_JBHSYB010000025.1"/>
</dbReference>
<reference evidence="4" key="1">
    <citation type="journal article" date="2019" name="Int. J. Syst. Evol. Microbiol.">
        <title>The Global Catalogue of Microorganisms (GCM) 10K type strain sequencing project: providing services to taxonomists for standard genome sequencing and annotation.</title>
        <authorList>
            <consortium name="The Broad Institute Genomics Platform"/>
            <consortium name="The Broad Institute Genome Sequencing Center for Infectious Disease"/>
            <person name="Wu L."/>
            <person name="Ma J."/>
        </authorList>
    </citation>
    <scope>NUCLEOTIDE SEQUENCE [LARGE SCALE GENOMIC DNA]</scope>
    <source>
        <strain evidence="4">CECT 7649</strain>
    </source>
</reference>
<dbReference type="PANTHER" id="PTHR33308:SF9">
    <property type="entry name" value="PEPTIDOGLYCAN HYDROLASE FLGJ"/>
    <property type="match status" value="1"/>
</dbReference>
<accession>A0ABW3J0N7</accession>
<protein>
    <submittedName>
        <fullName evidence="3">Glucosaminidase domain-containing protein</fullName>
    </submittedName>
</protein>
<dbReference type="EMBL" id="JBHTIZ010000013">
    <property type="protein sequence ID" value="MFD0984007.1"/>
    <property type="molecule type" value="Genomic_DNA"/>
</dbReference>
<keyword evidence="1" id="KW-0378">Hydrolase</keyword>
<comment type="caution">
    <text evidence="3">The sequence shown here is derived from an EMBL/GenBank/DDBJ whole genome shotgun (WGS) entry which is preliminary data.</text>
</comment>
<dbReference type="InterPro" id="IPR002901">
    <property type="entry name" value="MGlyc_endo_b_GlcNAc-like_dom"/>
</dbReference>
<dbReference type="SMART" id="SM00047">
    <property type="entry name" value="LYZ2"/>
    <property type="match status" value="1"/>
</dbReference>
<proteinExistence type="predicted"/>
<gene>
    <name evidence="3" type="ORF">ACFQ0S_05895</name>
</gene>
<sequence>MSTKTENYVINNYPLAKKAGERFKMDPLVILSQGAYESAWGTSSLSSKHNNFFGITAAGKPNEFWKGGVYQAQNQYKLKFRTYTSAQDSFYDFARLIASNYKAAHASANDYKAYADKIAHSPYISEQNGDDRNAYMKGIISIYENILDIAKKKVFLSEEDSA</sequence>
<dbReference type="InterPro" id="IPR051056">
    <property type="entry name" value="Glycosyl_Hydrolase_73"/>
</dbReference>
<organism evidence="3 4">
    <name type="scientific">Flavobacterium myungsuense</name>
    <dbReference type="NCBI Taxonomy" id="651823"/>
    <lineage>
        <taxon>Bacteria</taxon>
        <taxon>Pseudomonadati</taxon>
        <taxon>Bacteroidota</taxon>
        <taxon>Flavobacteriia</taxon>
        <taxon>Flavobacteriales</taxon>
        <taxon>Flavobacteriaceae</taxon>
        <taxon>Flavobacterium</taxon>
    </lineage>
</organism>
<feature type="domain" description="Mannosyl-glycoprotein endo-beta-N-acetylglucosamidase-like" evidence="2">
    <location>
        <begin position="1"/>
        <end position="133"/>
    </location>
</feature>
<dbReference type="Proteomes" id="UP001597051">
    <property type="component" value="Unassembled WGS sequence"/>
</dbReference>
<evidence type="ECO:0000313" key="3">
    <source>
        <dbReference type="EMBL" id="MFD0984007.1"/>
    </source>
</evidence>
<name>A0ABW3J0N7_9FLAO</name>